<comment type="subcellular location">
    <subcellularLocation>
        <location evidence="2">Cytoplasm</location>
    </subcellularLocation>
    <subcellularLocation>
        <location evidence="1">Nucleus</location>
    </subcellularLocation>
</comment>
<evidence type="ECO:0000256" key="5">
    <source>
        <dbReference type="ARBA" id="ARBA00023242"/>
    </source>
</evidence>
<keyword evidence="8" id="KW-1185">Reference proteome</keyword>
<comment type="caution">
    <text evidence="7">The sequence shown here is derived from an EMBL/GenBank/DDBJ whole genome shotgun (WGS) entry which is preliminary data.</text>
</comment>
<dbReference type="Gene3D" id="1.25.10.10">
    <property type="entry name" value="Leucine-rich Repeat Variant"/>
    <property type="match status" value="3"/>
</dbReference>
<keyword evidence="5" id="KW-0539">Nucleus</keyword>
<dbReference type="GO" id="GO:0005634">
    <property type="term" value="C:nucleus"/>
    <property type="evidence" value="ECO:0007669"/>
    <property type="project" value="UniProtKB-SubCell"/>
</dbReference>
<evidence type="ECO:0000256" key="4">
    <source>
        <dbReference type="ARBA" id="ARBA00022737"/>
    </source>
</evidence>
<gene>
    <name evidence="7" type="ORF">CPB83DRAFT_850140</name>
</gene>
<dbReference type="PANTHER" id="PTHR15651">
    <property type="entry name" value="ARMADILLO REPEAT-CONTAINING PROTEIN 8"/>
    <property type="match status" value="1"/>
</dbReference>
<dbReference type="GO" id="GO:0005737">
    <property type="term" value="C:cytoplasm"/>
    <property type="evidence" value="ECO:0007669"/>
    <property type="project" value="UniProtKB-SubCell"/>
</dbReference>
<evidence type="ECO:0000313" key="7">
    <source>
        <dbReference type="EMBL" id="KAF9530698.1"/>
    </source>
</evidence>
<dbReference type="GO" id="GO:0043161">
    <property type="term" value="P:proteasome-mediated ubiquitin-dependent protein catabolic process"/>
    <property type="evidence" value="ECO:0007669"/>
    <property type="project" value="TreeGrafter"/>
</dbReference>
<dbReference type="Proteomes" id="UP000807306">
    <property type="component" value="Unassembled WGS sequence"/>
</dbReference>
<dbReference type="PANTHER" id="PTHR15651:SF7">
    <property type="entry name" value="ARMADILLO REPEAT-CONTAINING PROTEIN 8"/>
    <property type="match status" value="1"/>
</dbReference>
<dbReference type="AlphaFoldDB" id="A0A9P6EKV1"/>
<keyword evidence="3" id="KW-0963">Cytoplasm</keyword>
<dbReference type="GO" id="GO:0034657">
    <property type="term" value="C:GID complex"/>
    <property type="evidence" value="ECO:0007669"/>
    <property type="project" value="TreeGrafter"/>
</dbReference>
<dbReference type="InterPro" id="IPR038739">
    <property type="entry name" value="ARMC8/Vid28"/>
</dbReference>
<evidence type="ECO:0000256" key="2">
    <source>
        <dbReference type="ARBA" id="ARBA00004496"/>
    </source>
</evidence>
<evidence type="ECO:0000313" key="8">
    <source>
        <dbReference type="Proteomes" id="UP000807306"/>
    </source>
</evidence>
<dbReference type="SMART" id="SM00185">
    <property type="entry name" value="ARM"/>
    <property type="match status" value="7"/>
</dbReference>
<dbReference type="OrthoDB" id="5559898at2759"/>
<accession>A0A9P6EKV1</accession>
<evidence type="ECO:0000256" key="6">
    <source>
        <dbReference type="SAM" id="MobiDB-lite"/>
    </source>
</evidence>
<name>A0A9P6EKV1_9AGAR</name>
<dbReference type="InterPro" id="IPR011989">
    <property type="entry name" value="ARM-like"/>
</dbReference>
<evidence type="ECO:0000256" key="3">
    <source>
        <dbReference type="ARBA" id="ARBA00022490"/>
    </source>
</evidence>
<sequence>MTISALTVDRLKKAKNSVIGNPLAKVQLVQDQVFVAQLISCLNPESLPFSGAKGAQESLRIEAAHVVASLSYGSEEALGVLLRGNAHHAFFYAISRLTETDPPALRAAFSRALRAFISSLADNVGPSLWGLKPETSSIRSEAEEALSQHFQHEFLDIYLPLLVPPTSTPNLSVASAVATSTAQMIACTTRTAAQRQAVTEWRPATDRHAEIKSRRGWEKTSNGSASVPWVARQLLSLLRDRERERDSRLIESVLSALAALSKENPAMANSILKASGDGPHPITTIINFTKSRSIDIQLAACLCLTNTLRATSHSIHPSHSHPSSHPPNASHGASTLHRAPSHGSLHPTSMHGASVEENCIRTIINVINRLISSSPATDLLGASTSTMNSPQTKAKACFILHYLVHDDPSLCHAAFDRGCLEHVGSLIKEISSRESSTSEWDEDEPESVLQLREASLTALASLALRSDDIRRRVTDELRLLPFISRALRVKKHIGTRYAACQCVRALSRAVLVLRTGIVDSGLGMDVLRIVLGKDLNEKSGSALKGRDGKQRESNITEKTDDAMDVVDSTVDPKIIPLNEDRRVLSAALSAVCNIVNDFSPLRPIYLEEKLMPRLVYILRQSDDSALRLNALWAVKNLVRKTSTETKRDIMNHLGWHELLQLLEDPVEDIQEQGFNILRNLAENEEGIAMVFRELGIQILGKLINGMKSHNDDVVLQSTFALANLSNGTPDQQDLIVKFPQLLPTLQCCLSESNASIRRPAVSCVLTLTKKNPRRRKDMAEAGIVGTLKRICEWSGHAAGLPHAGHHGHGHSASISGLASLHPNPPSVALAPGGWAGHPSWGPGFGSWGGTGTLHHHYHNTTVHQAHITGHQASSHSMVPDDDRDVVQTARVALDWLESGDTYT</sequence>
<organism evidence="7 8">
    <name type="scientific">Crepidotus variabilis</name>
    <dbReference type="NCBI Taxonomy" id="179855"/>
    <lineage>
        <taxon>Eukaryota</taxon>
        <taxon>Fungi</taxon>
        <taxon>Dikarya</taxon>
        <taxon>Basidiomycota</taxon>
        <taxon>Agaricomycotina</taxon>
        <taxon>Agaricomycetes</taxon>
        <taxon>Agaricomycetidae</taxon>
        <taxon>Agaricales</taxon>
        <taxon>Agaricineae</taxon>
        <taxon>Crepidotaceae</taxon>
        <taxon>Crepidotus</taxon>
    </lineage>
</organism>
<proteinExistence type="predicted"/>
<dbReference type="InterPro" id="IPR016024">
    <property type="entry name" value="ARM-type_fold"/>
</dbReference>
<evidence type="ECO:0000256" key="1">
    <source>
        <dbReference type="ARBA" id="ARBA00004123"/>
    </source>
</evidence>
<dbReference type="EMBL" id="MU157838">
    <property type="protein sequence ID" value="KAF9530698.1"/>
    <property type="molecule type" value="Genomic_DNA"/>
</dbReference>
<protein>
    <submittedName>
        <fullName evidence="7">Armadillo-type protein</fullName>
    </submittedName>
</protein>
<reference evidence="7" key="1">
    <citation type="submission" date="2020-11" db="EMBL/GenBank/DDBJ databases">
        <authorList>
            <consortium name="DOE Joint Genome Institute"/>
            <person name="Ahrendt S."/>
            <person name="Riley R."/>
            <person name="Andreopoulos W."/>
            <person name="Labutti K."/>
            <person name="Pangilinan J."/>
            <person name="Ruiz-Duenas F.J."/>
            <person name="Barrasa J.M."/>
            <person name="Sanchez-Garcia M."/>
            <person name="Camarero S."/>
            <person name="Miyauchi S."/>
            <person name="Serrano A."/>
            <person name="Linde D."/>
            <person name="Babiker R."/>
            <person name="Drula E."/>
            <person name="Ayuso-Fernandez I."/>
            <person name="Pacheco R."/>
            <person name="Padilla G."/>
            <person name="Ferreira P."/>
            <person name="Barriuso J."/>
            <person name="Kellner H."/>
            <person name="Castanera R."/>
            <person name="Alfaro M."/>
            <person name="Ramirez L."/>
            <person name="Pisabarro A.G."/>
            <person name="Kuo A."/>
            <person name="Tritt A."/>
            <person name="Lipzen A."/>
            <person name="He G."/>
            <person name="Yan M."/>
            <person name="Ng V."/>
            <person name="Cullen D."/>
            <person name="Martin F."/>
            <person name="Rosso M.-N."/>
            <person name="Henrissat B."/>
            <person name="Hibbett D."/>
            <person name="Martinez A.T."/>
            <person name="Grigoriev I.V."/>
        </authorList>
    </citation>
    <scope>NUCLEOTIDE SEQUENCE</scope>
    <source>
        <strain evidence="7">CBS 506.95</strain>
    </source>
</reference>
<feature type="compositionally biased region" description="Low complexity" evidence="6">
    <location>
        <begin position="313"/>
        <end position="331"/>
    </location>
</feature>
<keyword evidence="4" id="KW-0677">Repeat</keyword>
<dbReference type="InterPro" id="IPR000225">
    <property type="entry name" value="Armadillo"/>
</dbReference>
<feature type="region of interest" description="Disordered" evidence="6">
    <location>
        <begin position="313"/>
        <end position="350"/>
    </location>
</feature>
<dbReference type="SUPFAM" id="SSF48371">
    <property type="entry name" value="ARM repeat"/>
    <property type="match status" value="2"/>
</dbReference>